<dbReference type="InterPro" id="IPR001810">
    <property type="entry name" value="F-box_dom"/>
</dbReference>
<dbReference type="SMART" id="SM00256">
    <property type="entry name" value="FBOX"/>
    <property type="match status" value="1"/>
</dbReference>
<evidence type="ECO:0000256" key="1">
    <source>
        <dbReference type="SAM" id="MobiDB-lite"/>
    </source>
</evidence>
<dbReference type="SUPFAM" id="SSF81383">
    <property type="entry name" value="F-box domain"/>
    <property type="match status" value="1"/>
</dbReference>
<dbReference type="InterPro" id="IPR036047">
    <property type="entry name" value="F-box-like_dom_sf"/>
</dbReference>
<dbReference type="PANTHER" id="PTHR32133">
    <property type="entry name" value="OS07G0120400 PROTEIN"/>
    <property type="match status" value="1"/>
</dbReference>
<feature type="compositionally biased region" description="Basic and acidic residues" evidence="1">
    <location>
        <begin position="13"/>
        <end position="25"/>
    </location>
</feature>
<protein>
    <recommendedName>
        <fullName evidence="2">F-box domain-containing protein</fullName>
    </recommendedName>
</protein>
<keyword evidence="4" id="KW-1185">Reference proteome</keyword>
<dbReference type="Gene3D" id="1.20.1280.50">
    <property type="match status" value="1"/>
</dbReference>
<dbReference type="AlphaFoldDB" id="A0A835BW77"/>
<dbReference type="Pfam" id="PF00646">
    <property type="entry name" value="F-box"/>
    <property type="match status" value="1"/>
</dbReference>
<sequence length="268" mass="30093">MPPSPLPAGGAARPRENQIARDRPSPPRPSRPPGSSSTAQHGHGGGADRPREYRISDPRRSLRRHAFPRSTDPSPRRPQGSVQVRPTLTPPPPLPEDLVEEVLLRFPPDDPACLVRAALVCRRWRRLICGPRFRRRFREFHRAPPMLGFFVTNLGDNSFFVRTSATCPRVIINGVAVGARHGRVLLRTAAIPWRPLHRLGPNHQPEEGAAIATCTSTGFLPSSQLECCCALCRQPRRRLRPPRLPQRTLPRRLRGQQQQRDGFLCLLV</sequence>
<proteinExistence type="predicted"/>
<dbReference type="Proteomes" id="UP000636709">
    <property type="component" value="Unassembled WGS sequence"/>
</dbReference>
<organism evidence="3 4">
    <name type="scientific">Digitaria exilis</name>
    <dbReference type="NCBI Taxonomy" id="1010633"/>
    <lineage>
        <taxon>Eukaryota</taxon>
        <taxon>Viridiplantae</taxon>
        <taxon>Streptophyta</taxon>
        <taxon>Embryophyta</taxon>
        <taxon>Tracheophyta</taxon>
        <taxon>Spermatophyta</taxon>
        <taxon>Magnoliopsida</taxon>
        <taxon>Liliopsida</taxon>
        <taxon>Poales</taxon>
        <taxon>Poaceae</taxon>
        <taxon>PACMAD clade</taxon>
        <taxon>Panicoideae</taxon>
        <taxon>Panicodae</taxon>
        <taxon>Paniceae</taxon>
        <taxon>Anthephorinae</taxon>
        <taxon>Digitaria</taxon>
    </lineage>
</organism>
<name>A0A835BW77_9POAL</name>
<evidence type="ECO:0000313" key="3">
    <source>
        <dbReference type="EMBL" id="KAF8713932.1"/>
    </source>
</evidence>
<feature type="domain" description="F-box" evidence="2">
    <location>
        <begin position="94"/>
        <end position="137"/>
    </location>
</feature>
<comment type="caution">
    <text evidence="3">The sequence shown here is derived from an EMBL/GenBank/DDBJ whole genome shotgun (WGS) entry which is preliminary data.</text>
</comment>
<reference evidence="3" key="1">
    <citation type="submission" date="2020-07" db="EMBL/GenBank/DDBJ databases">
        <title>Genome sequence and genetic diversity analysis of an under-domesticated orphan crop, white fonio (Digitaria exilis).</title>
        <authorList>
            <person name="Bennetzen J.L."/>
            <person name="Chen S."/>
            <person name="Ma X."/>
            <person name="Wang X."/>
            <person name="Yssel A.E.J."/>
            <person name="Chaluvadi S.R."/>
            <person name="Johnson M."/>
            <person name="Gangashetty P."/>
            <person name="Hamidou F."/>
            <person name="Sanogo M.D."/>
            <person name="Zwaenepoel A."/>
            <person name="Wallace J."/>
            <person name="Van De Peer Y."/>
            <person name="Van Deynze A."/>
        </authorList>
    </citation>
    <scope>NUCLEOTIDE SEQUENCE</scope>
    <source>
        <tissue evidence="3">Leaves</tissue>
    </source>
</reference>
<evidence type="ECO:0000259" key="2">
    <source>
        <dbReference type="SMART" id="SM00256"/>
    </source>
</evidence>
<feature type="region of interest" description="Disordered" evidence="1">
    <location>
        <begin position="1"/>
        <end position="94"/>
    </location>
</feature>
<feature type="compositionally biased region" description="Basic and acidic residues" evidence="1">
    <location>
        <begin position="46"/>
        <end position="60"/>
    </location>
</feature>
<dbReference type="PANTHER" id="PTHR32133:SF386">
    <property type="entry name" value="F-BOX DOMAIN-CONTAINING PROTEIN"/>
    <property type="match status" value="1"/>
</dbReference>
<dbReference type="EMBL" id="JACEFO010001739">
    <property type="protein sequence ID" value="KAF8713932.1"/>
    <property type="molecule type" value="Genomic_DNA"/>
</dbReference>
<gene>
    <name evidence="3" type="ORF">HU200_027914</name>
</gene>
<evidence type="ECO:0000313" key="4">
    <source>
        <dbReference type="Proteomes" id="UP000636709"/>
    </source>
</evidence>
<accession>A0A835BW77</accession>